<evidence type="ECO:0000313" key="1">
    <source>
        <dbReference type="EMBL" id="TWT63218.1"/>
    </source>
</evidence>
<keyword evidence="2" id="KW-1185">Reference proteome</keyword>
<gene>
    <name evidence="1" type="ORF">Pan54_39710</name>
</gene>
<accession>A0A5C5XKI5</accession>
<evidence type="ECO:0000313" key="2">
    <source>
        <dbReference type="Proteomes" id="UP000316095"/>
    </source>
</evidence>
<comment type="caution">
    <text evidence="1">The sequence shown here is derived from an EMBL/GenBank/DDBJ whole genome shotgun (WGS) entry which is preliminary data.</text>
</comment>
<dbReference type="AlphaFoldDB" id="A0A5C5XKI5"/>
<name>A0A5C5XKI5_9PLAN</name>
<dbReference type="EMBL" id="SJPG01000001">
    <property type="protein sequence ID" value="TWT63218.1"/>
    <property type="molecule type" value="Genomic_DNA"/>
</dbReference>
<reference evidence="1 2" key="1">
    <citation type="submission" date="2019-02" db="EMBL/GenBank/DDBJ databases">
        <title>Deep-cultivation of Planctomycetes and their phenomic and genomic characterization uncovers novel biology.</title>
        <authorList>
            <person name="Wiegand S."/>
            <person name="Jogler M."/>
            <person name="Boedeker C."/>
            <person name="Pinto D."/>
            <person name="Vollmers J."/>
            <person name="Rivas-Marin E."/>
            <person name="Kohn T."/>
            <person name="Peeters S.H."/>
            <person name="Heuer A."/>
            <person name="Rast P."/>
            <person name="Oberbeckmann S."/>
            <person name="Bunk B."/>
            <person name="Jeske O."/>
            <person name="Meyerdierks A."/>
            <person name="Storesund J.E."/>
            <person name="Kallscheuer N."/>
            <person name="Luecker S."/>
            <person name="Lage O.M."/>
            <person name="Pohl T."/>
            <person name="Merkel B.J."/>
            <person name="Hornburger P."/>
            <person name="Mueller R.-W."/>
            <person name="Bruemmer F."/>
            <person name="Labrenz M."/>
            <person name="Spormann A.M."/>
            <person name="Op Den Camp H."/>
            <person name="Overmann J."/>
            <person name="Amann R."/>
            <person name="Jetten M.S.M."/>
            <person name="Mascher T."/>
            <person name="Medema M.H."/>
            <person name="Devos D.P."/>
            <person name="Kaster A.-K."/>
            <person name="Ovreas L."/>
            <person name="Rohde M."/>
            <person name="Galperin M.Y."/>
            <person name="Jogler C."/>
        </authorList>
    </citation>
    <scope>NUCLEOTIDE SEQUENCE [LARGE SCALE GENOMIC DNA]</scope>
    <source>
        <strain evidence="1 2">Pan54</strain>
    </source>
</reference>
<protein>
    <submittedName>
        <fullName evidence="1">Uncharacterized protein</fullName>
    </submittedName>
</protein>
<dbReference type="OrthoDB" id="291901at2"/>
<organism evidence="1 2">
    <name type="scientific">Rubinisphaera italica</name>
    <dbReference type="NCBI Taxonomy" id="2527969"/>
    <lineage>
        <taxon>Bacteria</taxon>
        <taxon>Pseudomonadati</taxon>
        <taxon>Planctomycetota</taxon>
        <taxon>Planctomycetia</taxon>
        <taxon>Planctomycetales</taxon>
        <taxon>Planctomycetaceae</taxon>
        <taxon>Rubinisphaera</taxon>
    </lineage>
</organism>
<proteinExistence type="predicted"/>
<dbReference type="Proteomes" id="UP000316095">
    <property type="component" value="Unassembled WGS sequence"/>
</dbReference>
<dbReference type="RefSeq" id="WP_146504995.1">
    <property type="nucleotide sequence ID" value="NZ_SJPG01000001.1"/>
</dbReference>
<sequence length="305" mass="34146">MGFWNRRERIVERLADWRVSGTHVDESLLRVENVVLAGPESRNGYRYAEVALRGAVPLYEGKPVFLDHAINSSKPYERSARDLVGSVRNVRFEGDRVRGDIHVLDTDSGRTFLALAEAGTASVGMSHVVLASRNREKTIVERIEDVISVDAVVFPATTSTFREQHQAGEMILVSGSYEAVIEGIDEVLAGVDETLQRVAVWDGYVAVRAEADPFEIREWWEEESGEFAVSEVVLEVTEEELQTGNWWSRIGMDGDDDGEESVEETVQELRSQLKMLMERSTPTSWSRGGGVGLSERELFLRAIRG</sequence>